<comment type="caution">
    <text evidence="2">The sequence shown here is derived from an EMBL/GenBank/DDBJ whole genome shotgun (WGS) entry which is preliminary data.</text>
</comment>
<feature type="transmembrane region" description="Helical" evidence="1">
    <location>
        <begin position="107"/>
        <end position="135"/>
    </location>
</feature>
<dbReference type="OrthoDB" id="2182676at2"/>
<gene>
    <name evidence="2" type="ORF">AZF04_17865</name>
</gene>
<sequence>MNQGLISGFIIAFYKFGEYFVLLLYLNFLWICFTLLGGVVFGWAPSTVAVLGVLREKLMDRDPKVFSKFWQTYKQEFLKANGFGILLLIAAYMLFVNIRFFSVESAFIFVFVRYAMIAIMVLVGLMTLYVFPLMVQYETKLLRHIQNAMFMVVYKPIRTIFTVIACVVVSQILYIFPIFIPFFGISLFALVIMWTTYYTFLQVEKKQQAILELEQESQTNVQ</sequence>
<dbReference type="Proteomes" id="UP000075806">
    <property type="component" value="Unassembled WGS sequence"/>
</dbReference>
<protein>
    <recommendedName>
        <fullName evidence="4">DUF624 domain-containing protein</fullName>
    </recommendedName>
</protein>
<dbReference type="InterPro" id="IPR006938">
    <property type="entry name" value="DUF624"/>
</dbReference>
<dbReference type="Pfam" id="PF04854">
    <property type="entry name" value="DUF624"/>
    <property type="match status" value="1"/>
</dbReference>
<feature type="transmembrane region" description="Helical" evidence="1">
    <location>
        <begin position="182"/>
        <end position="201"/>
    </location>
</feature>
<dbReference type="AlphaFoldDB" id="A0A162EJ24"/>
<proteinExistence type="predicted"/>
<accession>A0A162EJ24</accession>
<name>A0A162EJ24_9BACI</name>
<keyword evidence="1" id="KW-0472">Membrane</keyword>
<organism evidence="2 3">
    <name type="scientific">Alkalihalobacillus trypoxylicola</name>
    <dbReference type="NCBI Taxonomy" id="519424"/>
    <lineage>
        <taxon>Bacteria</taxon>
        <taxon>Bacillati</taxon>
        <taxon>Bacillota</taxon>
        <taxon>Bacilli</taxon>
        <taxon>Bacillales</taxon>
        <taxon>Bacillaceae</taxon>
        <taxon>Alkalihalobacillus</taxon>
    </lineage>
</organism>
<feature type="transmembrane region" description="Helical" evidence="1">
    <location>
        <begin position="28"/>
        <end position="54"/>
    </location>
</feature>
<feature type="transmembrane region" description="Helical" evidence="1">
    <location>
        <begin position="83"/>
        <end position="101"/>
    </location>
</feature>
<keyword evidence="3" id="KW-1185">Reference proteome</keyword>
<reference evidence="2" key="1">
    <citation type="submission" date="2016-02" db="EMBL/GenBank/DDBJ databases">
        <title>Genome sequence of Bacillus trypoxylicola KCTC 13244(T).</title>
        <authorList>
            <person name="Jeong H."/>
            <person name="Park S.-H."/>
            <person name="Choi S.-K."/>
        </authorList>
    </citation>
    <scope>NUCLEOTIDE SEQUENCE [LARGE SCALE GENOMIC DNA]</scope>
    <source>
        <strain evidence="2">KCTC 13244</strain>
    </source>
</reference>
<evidence type="ECO:0008006" key="4">
    <source>
        <dbReference type="Google" id="ProtNLM"/>
    </source>
</evidence>
<dbReference type="EMBL" id="LTAO01000010">
    <property type="protein sequence ID" value="KYG33026.1"/>
    <property type="molecule type" value="Genomic_DNA"/>
</dbReference>
<dbReference type="RefSeq" id="WP_045488208.1">
    <property type="nucleotide sequence ID" value="NZ_LTAO01000010.1"/>
</dbReference>
<dbReference type="STRING" id="519424.AZF04_17865"/>
<evidence type="ECO:0000313" key="3">
    <source>
        <dbReference type="Proteomes" id="UP000075806"/>
    </source>
</evidence>
<evidence type="ECO:0000256" key="1">
    <source>
        <dbReference type="SAM" id="Phobius"/>
    </source>
</evidence>
<evidence type="ECO:0000313" key="2">
    <source>
        <dbReference type="EMBL" id="KYG33026.1"/>
    </source>
</evidence>
<keyword evidence="1" id="KW-0812">Transmembrane</keyword>
<feature type="transmembrane region" description="Helical" evidence="1">
    <location>
        <begin position="156"/>
        <end position="176"/>
    </location>
</feature>
<keyword evidence="1" id="KW-1133">Transmembrane helix</keyword>